<evidence type="ECO:0000313" key="9">
    <source>
        <dbReference type="EMBL" id="JAE28396.1"/>
    </source>
</evidence>
<feature type="transmembrane region" description="Helical" evidence="7">
    <location>
        <begin position="211"/>
        <end position="229"/>
    </location>
</feature>
<feature type="transmembrane region" description="Helical" evidence="7">
    <location>
        <begin position="72"/>
        <end position="94"/>
    </location>
</feature>
<reference evidence="9" key="2">
    <citation type="journal article" date="2015" name="Data Brief">
        <title>Shoot transcriptome of the giant reed, Arundo donax.</title>
        <authorList>
            <person name="Barrero R.A."/>
            <person name="Guerrero F.D."/>
            <person name="Moolhuijzen P."/>
            <person name="Goolsby J.A."/>
            <person name="Tidwell J."/>
            <person name="Bellgard S.E."/>
            <person name="Bellgard M.I."/>
        </authorList>
    </citation>
    <scope>NUCLEOTIDE SEQUENCE</scope>
    <source>
        <tissue evidence="9">Shoot tissue taken approximately 20 cm above the soil surface</tissue>
    </source>
</reference>
<comment type="similarity">
    <text evidence="2">Belongs to the ABC transporter superfamily. ABCG family. Eye pigment precursor importer (TC 3.A.1.204) subfamily.</text>
</comment>
<feature type="transmembrane region" description="Helical" evidence="7">
    <location>
        <begin position="100"/>
        <end position="120"/>
    </location>
</feature>
<feature type="transmembrane region" description="Helical" evidence="7">
    <location>
        <begin position="293"/>
        <end position="314"/>
    </location>
</feature>
<dbReference type="InterPro" id="IPR013525">
    <property type="entry name" value="ABC2_TM"/>
</dbReference>
<protein>
    <recommendedName>
        <fullName evidence="8">ABC-2 type transporter transmembrane domain-containing protein</fullName>
    </recommendedName>
</protein>
<keyword evidence="4 7" id="KW-0812">Transmembrane</keyword>
<proteinExistence type="inferred from homology"/>
<organism evidence="9">
    <name type="scientific">Arundo donax</name>
    <name type="common">Giant reed</name>
    <name type="synonym">Donax arundinaceus</name>
    <dbReference type="NCBI Taxonomy" id="35708"/>
    <lineage>
        <taxon>Eukaryota</taxon>
        <taxon>Viridiplantae</taxon>
        <taxon>Streptophyta</taxon>
        <taxon>Embryophyta</taxon>
        <taxon>Tracheophyta</taxon>
        <taxon>Spermatophyta</taxon>
        <taxon>Magnoliopsida</taxon>
        <taxon>Liliopsida</taxon>
        <taxon>Poales</taxon>
        <taxon>Poaceae</taxon>
        <taxon>PACMAD clade</taxon>
        <taxon>Arundinoideae</taxon>
        <taxon>Arundineae</taxon>
        <taxon>Arundo</taxon>
    </lineage>
</organism>
<name>A0A0A9H0N7_ARUDO</name>
<dbReference type="PANTHER" id="PTHR48042">
    <property type="entry name" value="ABC TRANSPORTER G FAMILY MEMBER 11"/>
    <property type="match status" value="1"/>
</dbReference>
<dbReference type="AlphaFoldDB" id="A0A0A9H0N7"/>
<evidence type="ECO:0000256" key="2">
    <source>
        <dbReference type="ARBA" id="ARBA00005814"/>
    </source>
</evidence>
<feature type="transmembrane region" description="Helical" evidence="7">
    <location>
        <begin position="175"/>
        <end position="204"/>
    </location>
</feature>
<evidence type="ECO:0000259" key="8">
    <source>
        <dbReference type="Pfam" id="PF01061"/>
    </source>
</evidence>
<keyword evidence="6 7" id="KW-0472">Membrane</keyword>
<evidence type="ECO:0000256" key="5">
    <source>
        <dbReference type="ARBA" id="ARBA00022989"/>
    </source>
</evidence>
<evidence type="ECO:0000256" key="6">
    <source>
        <dbReference type="ARBA" id="ARBA00023136"/>
    </source>
</evidence>
<feature type="domain" description="ABC-2 type transporter transmembrane" evidence="8">
    <location>
        <begin position="50"/>
        <end position="260"/>
    </location>
</feature>
<evidence type="ECO:0000256" key="3">
    <source>
        <dbReference type="ARBA" id="ARBA00022448"/>
    </source>
</evidence>
<feature type="transmembrane region" description="Helical" evidence="7">
    <location>
        <begin position="141"/>
        <end position="169"/>
    </location>
</feature>
<dbReference type="GO" id="GO:0016020">
    <property type="term" value="C:membrane"/>
    <property type="evidence" value="ECO:0007669"/>
    <property type="project" value="UniProtKB-SubCell"/>
</dbReference>
<evidence type="ECO:0000256" key="4">
    <source>
        <dbReference type="ARBA" id="ARBA00022692"/>
    </source>
</evidence>
<dbReference type="Pfam" id="PF01061">
    <property type="entry name" value="ABC2_membrane"/>
    <property type="match status" value="1"/>
</dbReference>
<dbReference type="EMBL" id="GBRH01169500">
    <property type="protein sequence ID" value="JAE28396.1"/>
    <property type="molecule type" value="Transcribed_RNA"/>
</dbReference>
<keyword evidence="5 7" id="KW-1133">Transmembrane helix</keyword>
<accession>A0A0A9H0N7</accession>
<dbReference type="PANTHER" id="PTHR48042:SF12">
    <property type="entry name" value="ABC TRANSPORTER G FAMILY MEMBER 3"/>
    <property type="match status" value="1"/>
</dbReference>
<reference evidence="9" key="1">
    <citation type="submission" date="2014-09" db="EMBL/GenBank/DDBJ databases">
        <authorList>
            <person name="Magalhaes I.L.F."/>
            <person name="Oliveira U."/>
            <person name="Santos F.R."/>
            <person name="Vidigal T.H.D.A."/>
            <person name="Brescovit A.D."/>
            <person name="Santos A.J."/>
        </authorList>
    </citation>
    <scope>NUCLEOTIDE SEQUENCE</scope>
    <source>
        <tissue evidence="9">Shoot tissue taken approximately 20 cm above the soil surface</tissue>
    </source>
</reference>
<evidence type="ECO:0000256" key="1">
    <source>
        <dbReference type="ARBA" id="ARBA00004141"/>
    </source>
</evidence>
<keyword evidence="3" id="KW-0813">Transport</keyword>
<dbReference type="InterPro" id="IPR052215">
    <property type="entry name" value="Plant_ABCG"/>
</dbReference>
<dbReference type="GO" id="GO:0140359">
    <property type="term" value="F:ABC-type transporter activity"/>
    <property type="evidence" value="ECO:0007669"/>
    <property type="project" value="InterPro"/>
</dbReference>
<evidence type="ECO:0000256" key="7">
    <source>
        <dbReference type="SAM" id="Phobius"/>
    </source>
</evidence>
<comment type="subcellular location">
    <subcellularLocation>
        <location evidence="1">Membrane</location>
        <topology evidence="1">Multi-pass membrane protein</topology>
    </subcellularLocation>
</comment>
<sequence>MDTAVAIRTLEATYKQSADFVAVGSMIAKLTEKEGPYIKSKGRAGDATRIVVLTWRSLLIMSRDWKYYWSRLVLYMFIALSIGTIFTDIGHSLSSVMGRVSAIFAFVSFVILLSVSGIPAHIDEIRIYSHEETNQHSGTMVFLLGNFLSSIPFLFLVSISSSLVFYFLIGLRNEFSFLMYFVITIFMCLLANEALMMIISYIWLETYKCTLTLICLYVIMMLVAGYLRIRESLPNSVWNYPLSFVSFHTYAVQGLLENEYVGTYFAVGQIRSIPGVQAVRGSYDISSSPHAKWVNLLVLLLMAMGYRIVLYILLRLNVRKHAGLGSWRTCWPSVHTATSK</sequence>